<dbReference type="Gene3D" id="3.20.20.70">
    <property type="entry name" value="Aldolase class I"/>
    <property type="match status" value="1"/>
</dbReference>
<dbReference type="PANTHER" id="PTHR43819:SF1">
    <property type="entry name" value="ARCHAEAL-TYPE GLUTAMATE SYNTHASE [NADPH]"/>
    <property type="match status" value="1"/>
</dbReference>
<protein>
    <submittedName>
        <fullName evidence="5">Glutamate synthase [NADPH] large chain</fullName>
        <ecNumber evidence="5">1.4.1.13</ecNumber>
    </submittedName>
</protein>
<name>A0A5S9NMU1_9GAMM</name>
<organism evidence="5 6">
    <name type="scientific">BD1-7 clade bacterium</name>
    <dbReference type="NCBI Taxonomy" id="2029982"/>
    <lineage>
        <taxon>Bacteria</taxon>
        <taxon>Pseudomonadati</taxon>
        <taxon>Pseudomonadota</taxon>
        <taxon>Gammaproteobacteria</taxon>
        <taxon>Cellvibrionales</taxon>
        <taxon>Spongiibacteraceae</taxon>
        <taxon>BD1-7 clade</taxon>
    </lineage>
</organism>
<reference evidence="5 6" key="1">
    <citation type="submission" date="2019-11" db="EMBL/GenBank/DDBJ databases">
        <authorList>
            <person name="Holert J."/>
        </authorList>
    </citation>
    <scope>NUCLEOTIDE SEQUENCE [LARGE SCALE GENOMIC DNA]</scope>
    <source>
        <strain evidence="5">BC5_2</strain>
    </source>
</reference>
<dbReference type="PIRSF" id="PIRSF500060">
    <property type="entry name" value="UCP500060"/>
    <property type="match status" value="1"/>
</dbReference>
<dbReference type="GO" id="GO:0004355">
    <property type="term" value="F:glutamate synthase (NADPH) activity"/>
    <property type="evidence" value="ECO:0007669"/>
    <property type="project" value="UniProtKB-EC"/>
</dbReference>
<dbReference type="InterPro" id="IPR002932">
    <property type="entry name" value="Glu_synthdom"/>
</dbReference>
<evidence type="ECO:0000256" key="3">
    <source>
        <dbReference type="SAM" id="Phobius"/>
    </source>
</evidence>
<evidence type="ECO:0000256" key="2">
    <source>
        <dbReference type="PIRNR" id="PIRNR006429"/>
    </source>
</evidence>
<keyword evidence="3" id="KW-1133">Transmembrane helix</keyword>
<keyword evidence="5" id="KW-0560">Oxidoreductase</keyword>
<dbReference type="EMBL" id="CACSII010000002">
    <property type="protein sequence ID" value="CAA0090843.1"/>
    <property type="molecule type" value="Genomic_DNA"/>
</dbReference>
<dbReference type="AlphaFoldDB" id="A0A5S9NMU1"/>
<feature type="domain" description="Glutamate synthase" evidence="4">
    <location>
        <begin position="145"/>
        <end position="469"/>
    </location>
</feature>
<feature type="transmembrane region" description="Helical" evidence="3">
    <location>
        <begin position="6"/>
        <end position="39"/>
    </location>
</feature>
<keyword evidence="3" id="KW-0812">Transmembrane</keyword>
<dbReference type="SUPFAM" id="SSF51395">
    <property type="entry name" value="FMN-linked oxidoreductases"/>
    <property type="match status" value="1"/>
</dbReference>
<dbReference type="PIRSF" id="PIRSF006429">
    <property type="entry name" value="GOGAT_lg_2"/>
    <property type="match status" value="1"/>
</dbReference>
<evidence type="ECO:0000256" key="1">
    <source>
        <dbReference type="ARBA" id="ARBA00009716"/>
    </source>
</evidence>
<comment type="similarity">
    <text evidence="1 2">Belongs to the glutamate synthase family.</text>
</comment>
<dbReference type="PANTHER" id="PTHR43819">
    <property type="entry name" value="ARCHAEAL-TYPE GLUTAMATE SYNTHASE [NADPH]"/>
    <property type="match status" value="1"/>
</dbReference>
<evidence type="ECO:0000259" key="4">
    <source>
        <dbReference type="Pfam" id="PF01645"/>
    </source>
</evidence>
<evidence type="ECO:0000313" key="6">
    <source>
        <dbReference type="Proteomes" id="UP000434580"/>
    </source>
</evidence>
<keyword evidence="3" id="KW-0472">Membrane</keyword>
<dbReference type="InterPro" id="IPR027283">
    <property type="entry name" value="YerD"/>
</dbReference>
<dbReference type="CDD" id="cd02808">
    <property type="entry name" value="GltS_FMN"/>
    <property type="match status" value="1"/>
</dbReference>
<dbReference type="Proteomes" id="UP000434580">
    <property type="component" value="Unassembled WGS sequence"/>
</dbReference>
<dbReference type="InterPro" id="IPR013785">
    <property type="entry name" value="Aldolase_TIM"/>
</dbReference>
<dbReference type="InterPro" id="IPR024188">
    <property type="entry name" value="GltB"/>
</dbReference>
<accession>A0A5S9NMU1</accession>
<sequence length="531" mass="58084">MARTIFYWIAIGGNVLTLFLMLFSASFGWLFLLFIPYALVGLWDMKYATHNVLHNYPVVGHLRYALEFISPEIHQYFIEDYDNGRPFNREIRNLVDARAEGKDDTHAFGTELNLTDTGYLRASHSLAPQKISEEWSRVKIGGKACKKPYSASRLNCSAMSFGALSANALRSLNGGAKIGNFYHNTGEGGLSPYHREMGGDLVWQVGTGYFGCRTPEGEFDADLFKEKAMLDQVKMIEIKLSQGAKPSHGGVLPAAKVTEEIAAVRLVQMGQDVISPPAHSAFSSPTGLVEFVQQLRELSDGKPVGFKLCIGHQEEFMSICKAMLETGILPDFITVDGAEGGTGAAPVEYSDRLGMPLNEALSFVHNCLVGIGVRDEIKIIASGKVATGFDLVSKIAIGADLCNCARTMLFALGCIQSLKCNTNKCPTGIATQDPVRGRAVNVDLKKQRVASFHKATVESFLDIVGAMGLTDPEHLSPAMVLRRAANHTEQRFSDFYQYIEAGSLTDGSAPSNYLIWWNEAEASRFNPMAPV</sequence>
<dbReference type="GO" id="GO:0006537">
    <property type="term" value="P:glutamate biosynthetic process"/>
    <property type="evidence" value="ECO:0007669"/>
    <property type="project" value="InterPro"/>
</dbReference>
<gene>
    <name evidence="5" type="primary">gltB_2</name>
    <name evidence="5" type="ORF">DPBNPPHM_02943</name>
</gene>
<evidence type="ECO:0000313" key="5">
    <source>
        <dbReference type="EMBL" id="CAA0090843.1"/>
    </source>
</evidence>
<dbReference type="Pfam" id="PF01645">
    <property type="entry name" value="Glu_synthase"/>
    <property type="match status" value="1"/>
</dbReference>
<dbReference type="EC" id="1.4.1.13" evidence="5"/>
<proteinExistence type="inferred from homology"/>